<dbReference type="Gene3D" id="1.25.40.10">
    <property type="entry name" value="Tetratricopeptide repeat domain"/>
    <property type="match status" value="1"/>
</dbReference>
<feature type="repeat" description="TPR" evidence="1">
    <location>
        <begin position="248"/>
        <end position="281"/>
    </location>
</feature>
<dbReference type="PROSITE" id="PS50005">
    <property type="entry name" value="TPR"/>
    <property type="match status" value="1"/>
</dbReference>
<dbReference type="RefSeq" id="WP_252662137.1">
    <property type="nucleotide sequence ID" value="NZ_CP098611.1"/>
</dbReference>
<evidence type="ECO:0008006" key="4">
    <source>
        <dbReference type="Google" id="ProtNLM"/>
    </source>
</evidence>
<keyword evidence="1" id="KW-0802">TPR repeat</keyword>
<accession>A0ABY5APD0</accession>
<dbReference type="PROSITE" id="PS50293">
    <property type="entry name" value="TPR_REGION"/>
    <property type="match status" value="1"/>
</dbReference>
<dbReference type="Pfam" id="PF13181">
    <property type="entry name" value="TPR_8"/>
    <property type="match status" value="1"/>
</dbReference>
<sequence length="468" mass="53525">MVLSIMIGTTSALAKYKDLVLKLQEKHEITDKEALEILEARNTLHYVLDENKKIPQNVILEIKNHDDILRKYGYRITAVLDLKSHQKAAPKNLDHWWWDAEELSKQHPLDTFDFLIKPLSIGAWSVCLGFLAAIITRFLSTSPDILGGITISLSTLVTVSKAKTDFTQAGKESLKEMLTKLKIPIYLHEEFKLGLTLILVGCFSLLWLRLPEISMWYLKQGQDDFRKNQVGDAISNHKRAIAIDNNNTRAYQSLGFLYEQIQQYEDAKEYYRKALFSSGGLDLGNPDEKNIYLLNYKKLGRMFIFNEQYEEAALILEKGLSMSGTTDLVGRAWVEYALNSHLGYVRYQLEQHKVAHKNSRVAISLLENYPVLKRQSGLSLGLPYCVMSQVSVKLDPDMETYYSCRCSQLSQPLNRLESEFLYQILEESSDDTCFEVPGQSGDVDYDDSVEDLRNYGMPPFLRDSAPSR</sequence>
<dbReference type="InterPro" id="IPR019734">
    <property type="entry name" value="TPR_rpt"/>
</dbReference>
<evidence type="ECO:0000313" key="3">
    <source>
        <dbReference type="Proteomes" id="UP001056708"/>
    </source>
</evidence>
<reference evidence="2" key="1">
    <citation type="submission" date="2022-06" db="EMBL/GenBank/DDBJ databases">
        <title>Genome sequence of Phormidium yuhuli AB48 isolated from an industrial photobioreactor environment.</title>
        <authorList>
            <person name="Qiu Y."/>
            <person name="Noonan A.J.C."/>
            <person name="Dofher K."/>
            <person name="Koch M."/>
            <person name="Kieft B."/>
            <person name="Lin X."/>
            <person name="Ziels R.M."/>
            <person name="Hallam S.J."/>
        </authorList>
    </citation>
    <scope>NUCLEOTIDE SEQUENCE</scope>
    <source>
        <strain evidence="2">AB48</strain>
    </source>
</reference>
<dbReference type="SMART" id="SM00028">
    <property type="entry name" value="TPR"/>
    <property type="match status" value="3"/>
</dbReference>
<protein>
    <recommendedName>
        <fullName evidence="4">Tetratricopeptide repeat protein</fullName>
    </recommendedName>
</protein>
<proteinExistence type="predicted"/>
<dbReference type="EMBL" id="CP098611">
    <property type="protein sequence ID" value="USR90221.1"/>
    <property type="molecule type" value="Genomic_DNA"/>
</dbReference>
<evidence type="ECO:0000313" key="2">
    <source>
        <dbReference type="EMBL" id="USR90221.1"/>
    </source>
</evidence>
<dbReference type="Proteomes" id="UP001056708">
    <property type="component" value="Chromosome"/>
</dbReference>
<organism evidence="2 3">
    <name type="scientific">Phormidium yuhuli AB48</name>
    <dbReference type="NCBI Taxonomy" id="2940671"/>
    <lineage>
        <taxon>Bacteria</taxon>
        <taxon>Bacillati</taxon>
        <taxon>Cyanobacteriota</taxon>
        <taxon>Cyanophyceae</taxon>
        <taxon>Oscillatoriophycideae</taxon>
        <taxon>Oscillatoriales</taxon>
        <taxon>Oscillatoriaceae</taxon>
        <taxon>Phormidium</taxon>
        <taxon>Phormidium yuhuli</taxon>
    </lineage>
</organism>
<dbReference type="SUPFAM" id="SSF48452">
    <property type="entry name" value="TPR-like"/>
    <property type="match status" value="1"/>
</dbReference>
<evidence type="ECO:0000256" key="1">
    <source>
        <dbReference type="PROSITE-ProRule" id="PRU00339"/>
    </source>
</evidence>
<gene>
    <name evidence="2" type="ORF">NEA10_15400</name>
</gene>
<keyword evidence="3" id="KW-1185">Reference proteome</keyword>
<dbReference type="InterPro" id="IPR011990">
    <property type="entry name" value="TPR-like_helical_dom_sf"/>
</dbReference>
<name>A0ABY5APD0_9CYAN</name>